<keyword evidence="3" id="KW-1185">Reference proteome</keyword>
<dbReference type="OrthoDB" id="3265815at2759"/>
<evidence type="ECO:0000256" key="1">
    <source>
        <dbReference type="SAM" id="MobiDB-lite"/>
    </source>
</evidence>
<accession>A0A4R0RP32</accession>
<name>A0A4R0RP32_9APHY</name>
<gene>
    <name evidence="2" type="ORF">EIP91_011852</name>
</gene>
<feature type="compositionally biased region" description="Low complexity" evidence="1">
    <location>
        <begin position="58"/>
        <end position="72"/>
    </location>
</feature>
<evidence type="ECO:0000313" key="3">
    <source>
        <dbReference type="Proteomes" id="UP000292702"/>
    </source>
</evidence>
<feature type="region of interest" description="Disordered" evidence="1">
    <location>
        <begin position="52"/>
        <end position="75"/>
    </location>
</feature>
<proteinExistence type="predicted"/>
<evidence type="ECO:0000313" key="2">
    <source>
        <dbReference type="EMBL" id="TCD67855.1"/>
    </source>
</evidence>
<protein>
    <submittedName>
        <fullName evidence="2">Uncharacterized protein</fullName>
    </submittedName>
</protein>
<organism evidence="2 3">
    <name type="scientific">Steccherinum ochraceum</name>
    <dbReference type="NCBI Taxonomy" id="92696"/>
    <lineage>
        <taxon>Eukaryota</taxon>
        <taxon>Fungi</taxon>
        <taxon>Dikarya</taxon>
        <taxon>Basidiomycota</taxon>
        <taxon>Agaricomycotina</taxon>
        <taxon>Agaricomycetes</taxon>
        <taxon>Polyporales</taxon>
        <taxon>Steccherinaceae</taxon>
        <taxon>Steccherinum</taxon>
    </lineage>
</organism>
<comment type="caution">
    <text evidence="2">The sequence shown here is derived from an EMBL/GenBank/DDBJ whole genome shotgun (WGS) entry which is preliminary data.</text>
</comment>
<dbReference type="EMBL" id="RWJN01000083">
    <property type="protein sequence ID" value="TCD67855.1"/>
    <property type="molecule type" value="Genomic_DNA"/>
</dbReference>
<dbReference type="STRING" id="92696.A0A4R0RP32"/>
<dbReference type="AlphaFoldDB" id="A0A4R0RP32"/>
<reference evidence="2 3" key="1">
    <citation type="submission" date="2018-11" db="EMBL/GenBank/DDBJ databases">
        <title>Genome assembly of Steccherinum ochraceum LE-BIN_3174, the white-rot fungus of the Steccherinaceae family (The Residual Polyporoid clade, Polyporales, Basidiomycota).</title>
        <authorList>
            <person name="Fedorova T.V."/>
            <person name="Glazunova O.A."/>
            <person name="Landesman E.O."/>
            <person name="Moiseenko K.V."/>
            <person name="Psurtseva N.V."/>
            <person name="Savinova O.S."/>
            <person name="Shakhova N.V."/>
            <person name="Tyazhelova T.V."/>
            <person name="Vasina D.V."/>
        </authorList>
    </citation>
    <scope>NUCLEOTIDE SEQUENCE [LARGE SCALE GENOMIC DNA]</scope>
    <source>
        <strain evidence="2 3">LE-BIN_3174</strain>
    </source>
</reference>
<dbReference type="Proteomes" id="UP000292702">
    <property type="component" value="Unassembled WGS sequence"/>
</dbReference>
<sequence>MATTTATTATTGLDAGAVSLVADSNDYLALFNLAAPDLDAFNFTTPVTTRLPADHPDSPLSSLRPPRTTPLPADVPDSPVADSIAISTTFHPAFTFLSLLPDSIFLSSDAVYFFVHRVHLSRSSRNNFNSLLMEESFRPLFVTDASVISVPEDSALLDVVLHGVYDLPFSNHNLSLPTLLRSIHSLQTYGVPLYRVLSPSSRLYRLILAEAPRAPLEVYAVAALHDLDYLAVAISAKLHSIALADISNLAVVTMGPIYLKRLFLLHYRRIEYLKTLLTDAPDTHPEGLALASFVCSDLSIGTLRWTLASLLDRLDCEQCKSALSVKIRQIVVSWCEAKATI</sequence>